<evidence type="ECO:0000313" key="3">
    <source>
        <dbReference type="Proteomes" id="UP000233769"/>
    </source>
</evidence>
<evidence type="ECO:0000259" key="1">
    <source>
        <dbReference type="Pfam" id="PF13358"/>
    </source>
</evidence>
<protein>
    <submittedName>
        <fullName evidence="2">Transposase</fullName>
    </submittedName>
</protein>
<proteinExistence type="predicted"/>
<dbReference type="EMBL" id="LT962688">
    <property type="protein sequence ID" value="SOR32490.1"/>
    <property type="molecule type" value="Genomic_DNA"/>
</dbReference>
<dbReference type="InterPro" id="IPR038717">
    <property type="entry name" value="Tc1-like_DDE_dom"/>
</dbReference>
<evidence type="ECO:0000313" key="2">
    <source>
        <dbReference type="EMBL" id="SOR32490.1"/>
    </source>
</evidence>
<dbReference type="GO" id="GO:0003676">
    <property type="term" value="F:nucleic acid binding"/>
    <property type="evidence" value="ECO:0007669"/>
    <property type="project" value="InterPro"/>
</dbReference>
<gene>
    <name evidence="2" type="ORF">TK0001_5931</name>
</gene>
<dbReference type="Gene3D" id="3.30.420.10">
    <property type="entry name" value="Ribonuclease H-like superfamily/Ribonuclease H"/>
    <property type="match status" value="1"/>
</dbReference>
<dbReference type="NCBIfam" id="NF033545">
    <property type="entry name" value="transpos_IS630"/>
    <property type="match status" value="1"/>
</dbReference>
<reference evidence="3" key="1">
    <citation type="submission" date="2017-10" db="EMBL/GenBank/DDBJ databases">
        <authorList>
            <person name="Regsiter A."/>
            <person name="William W."/>
        </authorList>
    </citation>
    <scope>NUCLEOTIDE SEQUENCE [LARGE SCALE GENOMIC DNA]</scope>
</reference>
<feature type="domain" description="Tc1-like transposase DDE" evidence="1">
    <location>
        <begin position="20"/>
        <end position="158"/>
    </location>
</feature>
<sequence length="193" mass="21286">MKAAREAWFAAQPDLDPDKLVFLDETAAATNMARRYGRAPCGERCRILVPQGHYKTTTVTAALRTTGLCAFDLADGATNGQRFRDYVANRLVPVLRPGDIVILDNLQAHKVSGIRERAEAAGARLLYLPPYSPEFNPIEQIFAKLKALLRTAAARTVPDLWDVIRHAFTRFTPDECRNSLAAAGYDNDLAVAT</sequence>
<accession>A0A2N9AYU7</accession>
<dbReference type="Proteomes" id="UP000233769">
    <property type="component" value="Chromosome tk0001"/>
</dbReference>
<dbReference type="PANTHER" id="PTHR46564:SF1">
    <property type="entry name" value="TRANSPOSASE"/>
    <property type="match status" value="1"/>
</dbReference>
<dbReference type="AlphaFoldDB" id="A0A2N9AYU7"/>
<dbReference type="InterPro" id="IPR036397">
    <property type="entry name" value="RNaseH_sf"/>
</dbReference>
<dbReference type="PANTHER" id="PTHR46564">
    <property type="entry name" value="TRANSPOSASE"/>
    <property type="match status" value="1"/>
</dbReference>
<name>A0A2N9AYU7_METEX</name>
<dbReference type="InterPro" id="IPR047655">
    <property type="entry name" value="Transpos_IS630-like"/>
</dbReference>
<organism evidence="2 3">
    <name type="scientific">Methylorubrum extorquens</name>
    <name type="common">Methylobacterium dichloromethanicum</name>
    <name type="synonym">Methylobacterium extorquens</name>
    <dbReference type="NCBI Taxonomy" id="408"/>
    <lineage>
        <taxon>Bacteria</taxon>
        <taxon>Pseudomonadati</taxon>
        <taxon>Pseudomonadota</taxon>
        <taxon>Alphaproteobacteria</taxon>
        <taxon>Hyphomicrobiales</taxon>
        <taxon>Methylobacteriaceae</taxon>
        <taxon>Methylorubrum</taxon>
    </lineage>
</organism>
<dbReference type="Pfam" id="PF13358">
    <property type="entry name" value="DDE_3"/>
    <property type="match status" value="1"/>
</dbReference>